<dbReference type="GO" id="GO:1990871">
    <property type="term" value="C:Vma12-Vma22 assembly complex"/>
    <property type="evidence" value="ECO:0007669"/>
    <property type="project" value="TreeGrafter"/>
</dbReference>
<organism evidence="3 4">
    <name type="scientific">Dactylonectria estremocensis</name>
    <dbReference type="NCBI Taxonomy" id="1079267"/>
    <lineage>
        <taxon>Eukaryota</taxon>
        <taxon>Fungi</taxon>
        <taxon>Dikarya</taxon>
        <taxon>Ascomycota</taxon>
        <taxon>Pezizomycotina</taxon>
        <taxon>Sordariomycetes</taxon>
        <taxon>Hypocreomycetidae</taxon>
        <taxon>Hypocreales</taxon>
        <taxon>Nectriaceae</taxon>
        <taxon>Dactylonectria</taxon>
    </lineage>
</organism>
<dbReference type="Pfam" id="PF21730">
    <property type="entry name" value="Vma22_CCDC115"/>
    <property type="match status" value="1"/>
</dbReference>
<evidence type="ECO:0000313" key="3">
    <source>
        <dbReference type="EMBL" id="KAH7160045.1"/>
    </source>
</evidence>
<feature type="compositionally biased region" description="Basic and acidic residues" evidence="2">
    <location>
        <begin position="83"/>
        <end position="108"/>
    </location>
</feature>
<protein>
    <recommendedName>
        <fullName evidence="1">Vacuolar ATPase assembly protein VMA22</fullName>
    </recommendedName>
</protein>
<sequence length="203" mass="22776">MEQQHIDELLEQYLGLLNEYTVLRQTLSQLQSGVYHNIARANFSGERGMRYGQDHYDERMKAARRLAIDVDDTLKPNFAVVDAHAEKPEEEKAETSGEPEKQEGKDDVQNPAKQNKNKNPLHWFGLFAPMPLRAAQTQSVQVVEEVIPRLVSINAEMLDLEIEVRRARKRRAKAEAAAEKNGGTASVTDAQPQTAPVKASQSS</sequence>
<dbReference type="GO" id="GO:0070072">
    <property type="term" value="P:vacuolar proton-transporting V-type ATPase complex assembly"/>
    <property type="evidence" value="ECO:0007669"/>
    <property type="project" value="InterPro"/>
</dbReference>
<dbReference type="OrthoDB" id="408631at2759"/>
<dbReference type="InterPro" id="IPR040357">
    <property type="entry name" value="Vma22/CCDC115"/>
</dbReference>
<name>A0A9P9JID4_9HYPO</name>
<feature type="compositionally biased region" description="Polar residues" evidence="2">
    <location>
        <begin position="183"/>
        <end position="203"/>
    </location>
</feature>
<evidence type="ECO:0000256" key="1">
    <source>
        <dbReference type="ARBA" id="ARBA00093634"/>
    </source>
</evidence>
<feature type="compositionally biased region" description="Low complexity" evidence="2">
    <location>
        <begin position="109"/>
        <end position="120"/>
    </location>
</feature>
<dbReference type="GO" id="GO:0051082">
    <property type="term" value="F:unfolded protein binding"/>
    <property type="evidence" value="ECO:0007669"/>
    <property type="project" value="TreeGrafter"/>
</dbReference>
<proteinExistence type="predicted"/>
<dbReference type="Proteomes" id="UP000717696">
    <property type="component" value="Unassembled WGS sequence"/>
</dbReference>
<feature type="region of interest" description="Disordered" evidence="2">
    <location>
        <begin position="80"/>
        <end position="120"/>
    </location>
</feature>
<evidence type="ECO:0000256" key="2">
    <source>
        <dbReference type="SAM" id="MobiDB-lite"/>
    </source>
</evidence>
<gene>
    <name evidence="3" type="ORF">B0J13DRAFT_119709</name>
</gene>
<dbReference type="EMBL" id="JAGMUU010000002">
    <property type="protein sequence ID" value="KAH7160045.1"/>
    <property type="molecule type" value="Genomic_DNA"/>
</dbReference>
<accession>A0A9P9JID4</accession>
<keyword evidence="4" id="KW-1185">Reference proteome</keyword>
<dbReference type="PANTHER" id="PTHR31996:SF2">
    <property type="entry name" value="COILED-COIL DOMAIN-CONTAINING PROTEIN 115"/>
    <property type="match status" value="1"/>
</dbReference>
<dbReference type="AlphaFoldDB" id="A0A9P9JID4"/>
<evidence type="ECO:0000313" key="4">
    <source>
        <dbReference type="Proteomes" id="UP000717696"/>
    </source>
</evidence>
<dbReference type="PANTHER" id="PTHR31996">
    <property type="entry name" value="COILED-COIL DOMAIN-CONTAINING PROTEIN 115"/>
    <property type="match status" value="1"/>
</dbReference>
<feature type="region of interest" description="Disordered" evidence="2">
    <location>
        <begin position="175"/>
        <end position="203"/>
    </location>
</feature>
<comment type="caution">
    <text evidence="3">The sequence shown here is derived from an EMBL/GenBank/DDBJ whole genome shotgun (WGS) entry which is preliminary data.</text>
</comment>
<reference evidence="3" key="1">
    <citation type="journal article" date="2021" name="Nat. Commun.">
        <title>Genetic determinants of endophytism in the Arabidopsis root mycobiome.</title>
        <authorList>
            <person name="Mesny F."/>
            <person name="Miyauchi S."/>
            <person name="Thiergart T."/>
            <person name="Pickel B."/>
            <person name="Atanasova L."/>
            <person name="Karlsson M."/>
            <person name="Huettel B."/>
            <person name="Barry K.W."/>
            <person name="Haridas S."/>
            <person name="Chen C."/>
            <person name="Bauer D."/>
            <person name="Andreopoulos W."/>
            <person name="Pangilinan J."/>
            <person name="LaButti K."/>
            <person name="Riley R."/>
            <person name="Lipzen A."/>
            <person name="Clum A."/>
            <person name="Drula E."/>
            <person name="Henrissat B."/>
            <person name="Kohler A."/>
            <person name="Grigoriev I.V."/>
            <person name="Martin F.M."/>
            <person name="Hacquard S."/>
        </authorList>
    </citation>
    <scope>NUCLEOTIDE SEQUENCE</scope>
    <source>
        <strain evidence="3">MPI-CAGE-AT-0021</strain>
    </source>
</reference>